<dbReference type="GO" id="GO:0006310">
    <property type="term" value="P:DNA recombination"/>
    <property type="evidence" value="ECO:0007669"/>
    <property type="project" value="UniProtKB-KW"/>
</dbReference>
<evidence type="ECO:0000256" key="2">
    <source>
        <dbReference type="ARBA" id="ARBA00022578"/>
    </source>
</evidence>
<dbReference type="InterPro" id="IPR001584">
    <property type="entry name" value="Integrase_cat-core"/>
</dbReference>
<dbReference type="GO" id="GO:0015074">
    <property type="term" value="P:DNA integration"/>
    <property type="evidence" value="ECO:0007669"/>
    <property type="project" value="InterPro"/>
</dbReference>
<keyword evidence="2" id="KW-0815">Transposition</keyword>
<dbReference type="RefSeq" id="WP_371867511.1">
    <property type="nucleotide sequence ID" value="NZ_WKJK01000004.1"/>
</dbReference>
<feature type="domain" description="Integrase catalytic" evidence="6">
    <location>
        <begin position="127"/>
        <end position="251"/>
    </location>
</feature>
<dbReference type="InterPro" id="IPR054353">
    <property type="entry name" value="IstA-like_C"/>
</dbReference>
<name>A0A6I2KWQ4_9BURK</name>
<proteinExistence type="inferred from homology"/>
<dbReference type="AlphaFoldDB" id="A0A6I2KWQ4"/>
<reference evidence="7 8" key="1">
    <citation type="submission" date="2019-11" db="EMBL/GenBank/DDBJ databases">
        <title>Novel species isolated from a subtropical stream in China.</title>
        <authorList>
            <person name="Lu H."/>
        </authorList>
    </citation>
    <scope>NUCLEOTIDE SEQUENCE [LARGE SCALE GENOMIC DNA]</scope>
    <source>
        <strain evidence="7 8">FT80W</strain>
    </source>
</reference>
<dbReference type="PANTHER" id="PTHR35004">
    <property type="entry name" value="TRANSPOSASE RV3428C-RELATED"/>
    <property type="match status" value="1"/>
</dbReference>
<comment type="caution">
    <text evidence="7">The sequence shown here is derived from an EMBL/GenBank/DDBJ whole genome shotgun (WGS) entry which is preliminary data.</text>
</comment>
<dbReference type="NCBIfam" id="NF033546">
    <property type="entry name" value="transpos_IS21"/>
    <property type="match status" value="1"/>
</dbReference>
<dbReference type="GO" id="GO:0032196">
    <property type="term" value="P:transposition"/>
    <property type="evidence" value="ECO:0007669"/>
    <property type="project" value="UniProtKB-KW"/>
</dbReference>
<dbReference type="PANTHER" id="PTHR35004:SF7">
    <property type="entry name" value="INTEGRASE PROTEIN"/>
    <property type="match status" value="1"/>
</dbReference>
<sequence>MIDVALLSIIRRWHIRDQVPLREIARRLRISRNTVRRYLRAEITEPAYAVRRSRSAIDKYAFQLSAMLKTEAARSRKQRRTLKQIHEDLKELGFEGSYDRVAAFARVWREGQTERVNPSSKRTYIPMAFAPGEAFQFDWSEDWAVINGERTKLQVAHFKLSHSRAFYLRAYLIQTHEMLFDAHEHAFNAFGGVPRRGIYDNMKTAVDKVRTGKDRDVNARFEAMVGHYLFDAEFCNPASGWEKGQIEKNVRDSRHRIWQKVPPMKSLDELNAWLTNECFSLWKQVKHPEADITVWDAWEVERPHLMRNGRPFDGFVEHTKRVSPTCLVTFERNRYSVPASFANRPVSVRVYCDRLVFVAEGKTIAEHPREITRDHGQPGRTIFNWRHYLAVLQRKPGALRNGAPFREFPDEFKRLQALLLKRPGGDREMVEILALVMFHDEKVVLAAVKQALDAGAPSKQIILNMLSRLLDTAPPPKIDAPQALSLKVEPKADVGRYDQLRNRSIQDAA</sequence>
<dbReference type="GO" id="GO:0003677">
    <property type="term" value="F:DNA binding"/>
    <property type="evidence" value="ECO:0007669"/>
    <property type="project" value="UniProtKB-KW"/>
</dbReference>
<evidence type="ECO:0000256" key="4">
    <source>
        <dbReference type="ARBA" id="ARBA00023172"/>
    </source>
</evidence>
<dbReference type="Pfam" id="PF22483">
    <property type="entry name" value="Mu-transpos_C_2"/>
    <property type="match status" value="1"/>
</dbReference>
<organism evidence="7 8">
    <name type="scientific">Duganella guangzhouensis</name>
    <dbReference type="NCBI Taxonomy" id="2666084"/>
    <lineage>
        <taxon>Bacteria</taxon>
        <taxon>Pseudomonadati</taxon>
        <taxon>Pseudomonadota</taxon>
        <taxon>Betaproteobacteria</taxon>
        <taxon>Burkholderiales</taxon>
        <taxon>Oxalobacteraceae</taxon>
        <taxon>Telluria group</taxon>
        <taxon>Duganella</taxon>
    </lineage>
</organism>
<keyword evidence="4" id="KW-0233">DNA recombination</keyword>
<feature type="domain" description="HTH IS21-type" evidence="5">
    <location>
        <begin position="6"/>
        <end position="68"/>
    </location>
</feature>
<evidence type="ECO:0000256" key="3">
    <source>
        <dbReference type="ARBA" id="ARBA00023125"/>
    </source>
</evidence>
<dbReference type="PROSITE" id="PS50531">
    <property type="entry name" value="HTH_IS21"/>
    <property type="match status" value="1"/>
</dbReference>
<dbReference type="PROSITE" id="PS50994">
    <property type="entry name" value="INTEGRASE"/>
    <property type="match status" value="1"/>
</dbReference>
<dbReference type="InterPro" id="IPR017894">
    <property type="entry name" value="HTH_IS21_transposase_type"/>
</dbReference>
<keyword evidence="3" id="KW-0238">DNA-binding</keyword>
<dbReference type="Proteomes" id="UP000433309">
    <property type="component" value="Unassembled WGS sequence"/>
</dbReference>
<keyword evidence="8" id="KW-1185">Reference proteome</keyword>
<comment type="similarity">
    <text evidence="1">Belongs to the transposase IS21/IS408/IS1162 family.</text>
</comment>
<protein>
    <submittedName>
        <fullName evidence="7">IS21 family transposase</fullName>
    </submittedName>
</protein>
<accession>A0A6I2KWQ4</accession>
<evidence type="ECO:0000256" key="1">
    <source>
        <dbReference type="ARBA" id="ARBA00009277"/>
    </source>
</evidence>
<evidence type="ECO:0000313" key="7">
    <source>
        <dbReference type="EMBL" id="MRW90183.1"/>
    </source>
</evidence>
<evidence type="ECO:0000313" key="8">
    <source>
        <dbReference type="Proteomes" id="UP000433309"/>
    </source>
</evidence>
<dbReference type="EMBL" id="WKJK01000004">
    <property type="protein sequence ID" value="MRW90183.1"/>
    <property type="molecule type" value="Genomic_DNA"/>
</dbReference>
<evidence type="ECO:0000259" key="5">
    <source>
        <dbReference type="PROSITE" id="PS50531"/>
    </source>
</evidence>
<evidence type="ECO:0000259" key="6">
    <source>
        <dbReference type="PROSITE" id="PS50994"/>
    </source>
</evidence>
<gene>
    <name evidence="7" type="ORF">GJ699_09325</name>
</gene>